<evidence type="ECO:0008006" key="4">
    <source>
        <dbReference type="Google" id="ProtNLM"/>
    </source>
</evidence>
<protein>
    <recommendedName>
        <fullName evidence="4">Sec1 family domain-containing protein 2</fullName>
    </recommendedName>
</protein>
<dbReference type="GeneID" id="94348641"/>
<dbReference type="KEGG" id="blac:94348641"/>
<comment type="caution">
    <text evidence="2">The sequence shown here is derived from an EMBL/GenBank/DDBJ whole genome shotgun (WGS) entry which is preliminary data.</text>
</comment>
<gene>
    <name evidence="2" type="ORF">CCR75_004884</name>
</gene>
<dbReference type="Gene3D" id="3.40.50.1910">
    <property type="match status" value="1"/>
</dbReference>
<dbReference type="InterPro" id="IPR001619">
    <property type="entry name" value="Sec1-like"/>
</dbReference>
<dbReference type="InterPro" id="IPR036045">
    <property type="entry name" value="Sec1-like_sf"/>
</dbReference>
<dbReference type="GO" id="GO:0016192">
    <property type="term" value="P:vesicle-mediated transport"/>
    <property type="evidence" value="ECO:0007669"/>
    <property type="project" value="InterPro"/>
</dbReference>
<accession>A0A976IIA8</accession>
<reference evidence="2 3" key="1">
    <citation type="journal article" date="2021" name="Genome Biol.">
        <title>AFLAP: assembly-free linkage analysis pipeline using k-mers from genome sequencing data.</title>
        <authorList>
            <person name="Fletcher K."/>
            <person name="Zhang L."/>
            <person name="Gil J."/>
            <person name="Han R."/>
            <person name="Cavanaugh K."/>
            <person name="Michelmore R."/>
        </authorList>
    </citation>
    <scope>NUCLEOTIDE SEQUENCE [LARGE SCALE GENOMIC DNA]</scope>
    <source>
        <strain evidence="2 3">SF5</strain>
    </source>
</reference>
<dbReference type="RefSeq" id="XP_067821814.1">
    <property type="nucleotide sequence ID" value="XM_067962970.1"/>
</dbReference>
<name>A0A976IIA8_BRELC</name>
<sequence length="832" mass="93615">MKHTTVIIRTKKMPSAVNLGEEVLSGIVQVAEHLQGSIIAADTGCIESLRWSGAMPLLLRDFNVSNIVSASDLLTCASPQDLRRFLLVQEHETIDHVVFFLSGFLWDYETAFKKLLTLNIIHRVTICSSLSESAHECYDFYKLRPSTALDATEKVEEMHFDAFEAELRKTIPFLPVNPHAEEHETLTDDWEWHPPTPQIIQVRVIHVPLPIVPLLSSTTDRAEPSVFVLSHPSCAKAFPLLRHQIYPDTPPSYCHVNDVRPEQIPSAIRRSMRLVAYVLAETMMHARLDVQDRIFAIGATSRKIGHTFRRIVNEAQADTSSQAEEQQVASLVIIDRTADLTSPCAFGNSLLDRILALIPQTPAVLALNEHNGLDTHATRQAHVTEICPLHACEPISFSLCGDSRKYHVSSFVSQIPWKGGATLCHPTLSRPRNVFRSLAFRPAKLALRDLDKRLQAIEQTLVQQNQIQKAAMTRRPGEKVRGRDVVWRRICKILEAGEPRNREHSSLIELGIIVLETLERMDCCQTRWDACRQRIVRQLELCQQGKSEWILVEVADEMQRESMDNHEVVCSLQERLTVLVHAFACTADTLLDKCTIALIKQALCKTLLQAVRTDPVSVQLALPELYAQVVPYMGTIGHLSTEVESRKDDWEWNEDQRSDMSLEAITERIEAYGQDMMKVLEDCKQQCAKQSVRGDNLQENASTRSLLAELCNSLLNPLQLSRVKLEHIVDASEQLTRAGIDLLKSGFSKFGFDVGGNSTSGQRRSSNCQLLSEANVLVVFVVGGITFEEIQDVYDALKDNTSYQVVLGGTSITNHEMLLKKLFTFNPSEEKK</sequence>
<proteinExistence type="inferred from homology"/>
<dbReference type="EMBL" id="SHOA02000012">
    <property type="protein sequence ID" value="TDH72315.1"/>
    <property type="molecule type" value="Genomic_DNA"/>
</dbReference>
<comment type="similarity">
    <text evidence="1">Belongs to the STXBP/unc-18/SEC1 family.</text>
</comment>
<dbReference type="PANTHER" id="PTHR11679">
    <property type="entry name" value="VESICLE PROTEIN SORTING-ASSOCIATED"/>
    <property type="match status" value="1"/>
</dbReference>
<dbReference type="InterPro" id="IPR027482">
    <property type="entry name" value="Sec1-like_dom2"/>
</dbReference>
<keyword evidence="3" id="KW-1185">Reference proteome</keyword>
<evidence type="ECO:0000256" key="1">
    <source>
        <dbReference type="ARBA" id="ARBA00009884"/>
    </source>
</evidence>
<dbReference type="Pfam" id="PF00995">
    <property type="entry name" value="Sec1"/>
    <property type="match status" value="1"/>
</dbReference>
<evidence type="ECO:0000313" key="2">
    <source>
        <dbReference type="EMBL" id="TDH72315.1"/>
    </source>
</evidence>
<organism evidence="2 3">
    <name type="scientific">Bremia lactucae</name>
    <name type="common">Lettuce downy mildew</name>
    <dbReference type="NCBI Taxonomy" id="4779"/>
    <lineage>
        <taxon>Eukaryota</taxon>
        <taxon>Sar</taxon>
        <taxon>Stramenopiles</taxon>
        <taxon>Oomycota</taxon>
        <taxon>Peronosporomycetes</taxon>
        <taxon>Peronosporales</taxon>
        <taxon>Peronosporaceae</taxon>
        <taxon>Bremia</taxon>
    </lineage>
</organism>
<dbReference type="OrthoDB" id="549905at2759"/>
<evidence type="ECO:0000313" key="3">
    <source>
        <dbReference type="Proteomes" id="UP000294530"/>
    </source>
</evidence>
<dbReference type="SUPFAM" id="SSF56815">
    <property type="entry name" value="Sec1/munc18-like (SM) proteins"/>
    <property type="match status" value="1"/>
</dbReference>
<dbReference type="Proteomes" id="UP000294530">
    <property type="component" value="Unassembled WGS sequence"/>
</dbReference>
<dbReference type="AlphaFoldDB" id="A0A976IIA8"/>